<evidence type="ECO:0000256" key="2">
    <source>
        <dbReference type="ARBA" id="ARBA00022803"/>
    </source>
</evidence>
<keyword evidence="2 3" id="KW-0802">TPR repeat</keyword>
<evidence type="ECO:0000256" key="3">
    <source>
        <dbReference type="PROSITE-ProRule" id="PRU00339"/>
    </source>
</evidence>
<keyword evidence="1" id="KW-0677">Repeat</keyword>
<dbReference type="EMBL" id="CAJOBA010016765">
    <property type="protein sequence ID" value="CAF3892725.1"/>
    <property type="molecule type" value="Genomic_DNA"/>
</dbReference>
<dbReference type="Pfam" id="PF13424">
    <property type="entry name" value="TPR_12"/>
    <property type="match status" value="1"/>
</dbReference>
<feature type="repeat" description="TPR" evidence="3">
    <location>
        <begin position="35"/>
        <end position="68"/>
    </location>
</feature>
<organism evidence="5 6">
    <name type="scientific">Didymodactylos carnosus</name>
    <dbReference type="NCBI Taxonomy" id="1234261"/>
    <lineage>
        <taxon>Eukaryota</taxon>
        <taxon>Metazoa</taxon>
        <taxon>Spiralia</taxon>
        <taxon>Gnathifera</taxon>
        <taxon>Rotifera</taxon>
        <taxon>Eurotatoria</taxon>
        <taxon>Bdelloidea</taxon>
        <taxon>Philodinida</taxon>
        <taxon>Philodinidae</taxon>
        <taxon>Didymodactylos</taxon>
    </lineage>
</organism>
<evidence type="ECO:0000313" key="5">
    <source>
        <dbReference type="EMBL" id="CAF3892725.1"/>
    </source>
</evidence>
<dbReference type="PANTHER" id="PTHR45641">
    <property type="entry name" value="TETRATRICOPEPTIDE REPEAT PROTEIN (AFU_ORTHOLOGUE AFUA_6G03870)"/>
    <property type="match status" value="1"/>
</dbReference>
<dbReference type="AlphaFoldDB" id="A0A8S2LCK3"/>
<dbReference type="InterPro" id="IPR011990">
    <property type="entry name" value="TPR-like_helical_dom_sf"/>
</dbReference>
<evidence type="ECO:0000256" key="1">
    <source>
        <dbReference type="ARBA" id="ARBA00022737"/>
    </source>
</evidence>
<reference evidence="5" key="1">
    <citation type="submission" date="2021-02" db="EMBL/GenBank/DDBJ databases">
        <authorList>
            <person name="Nowell W R."/>
        </authorList>
    </citation>
    <scope>NUCLEOTIDE SEQUENCE</scope>
</reference>
<accession>A0A8S2LCK3</accession>
<comment type="caution">
    <text evidence="5">The sequence shown here is derived from an EMBL/GenBank/DDBJ whole genome shotgun (WGS) entry which is preliminary data.</text>
</comment>
<sequence length="122" mass="14087">MIRRDKRIYQLVLEYYNKCLDICNTRFLINHPLLADTVVNIATVYAHQSKQEQALILYKKAVRIQSTTLPLKHPLLSNIHSNIDAVYEQLNNYNLALKQCTIASNILNEQSLTSTYPLIITI</sequence>
<gene>
    <name evidence="4" type="ORF">OVA965_LOCUS20122</name>
    <name evidence="5" type="ORF">TMI583_LOCUS20405</name>
</gene>
<dbReference type="Proteomes" id="UP000677228">
    <property type="component" value="Unassembled WGS sequence"/>
</dbReference>
<evidence type="ECO:0000313" key="4">
    <source>
        <dbReference type="EMBL" id="CAF1119740.1"/>
    </source>
</evidence>
<dbReference type="SMART" id="SM00028">
    <property type="entry name" value="TPR"/>
    <property type="match status" value="2"/>
</dbReference>
<evidence type="ECO:0000313" key="6">
    <source>
        <dbReference type="Proteomes" id="UP000682733"/>
    </source>
</evidence>
<dbReference type="InterPro" id="IPR019734">
    <property type="entry name" value="TPR_rpt"/>
</dbReference>
<proteinExistence type="predicted"/>
<protein>
    <recommendedName>
        <fullName evidence="7">Tetratricopeptide repeat protein</fullName>
    </recommendedName>
</protein>
<name>A0A8S2LCK3_9BILA</name>
<dbReference type="PANTHER" id="PTHR45641:SF19">
    <property type="entry name" value="NEPHROCYSTIN-3"/>
    <property type="match status" value="1"/>
</dbReference>
<dbReference type="Proteomes" id="UP000682733">
    <property type="component" value="Unassembled WGS sequence"/>
</dbReference>
<dbReference type="PROSITE" id="PS50005">
    <property type="entry name" value="TPR"/>
    <property type="match status" value="1"/>
</dbReference>
<dbReference type="EMBL" id="CAJNOK010010594">
    <property type="protein sequence ID" value="CAF1119740.1"/>
    <property type="molecule type" value="Genomic_DNA"/>
</dbReference>
<dbReference type="Gene3D" id="1.25.40.10">
    <property type="entry name" value="Tetratricopeptide repeat domain"/>
    <property type="match status" value="1"/>
</dbReference>
<evidence type="ECO:0008006" key="7">
    <source>
        <dbReference type="Google" id="ProtNLM"/>
    </source>
</evidence>
<dbReference type="SUPFAM" id="SSF48452">
    <property type="entry name" value="TPR-like"/>
    <property type="match status" value="1"/>
</dbReference>